<evidence type="ECO:0000313" key="3">
    <source>
        <dbReference type="Proteomes" id="UP000054516"/>
    </source>
</evidence>
<evidence type="ECO:0000313" key="2">
    <source>
        <dbReference type="EMBL" id="GAP86114.1"/>
    </source>
</evidence>
<feature type="compositionally biased region" description="Basic and acidic residues" evidence="1">
    <location>
        <begin position="218"/>
        <end position="227"/>
    </location>
</feature>
<proteinExistence type="predicted"/>
<protein>
    <submittedName>
        <fullName evidence="2">Uncharacterized protein</fullName>
    </submittedName>
</protein>
<accession>A0A1W2TDP6</accession>
<feature type="region of interest" description="Disordered" evidence="1">
    <location>
        <begin position="361"/>
        <end position="409"/>
    </location>
</feature>
<feature type="compositionally biased region" description="Polar residues" evidence="1">
    <location>
        <begin position="262"/>
        <end position="273"/>
    </location>
</feature>
<feature type="compositionally biased region" description="Basic residues" evidence="1">
    <location>
        <begin position="368"/>
        <end position="380"/>
    </location>
</feature>
<name>A0A1W2TDP6_ROSNE</name>
<feature type="compositionally biased region" description="Polar residues" evidence="1">
    <location>
        <begin position="387"/>
        <end position="409"/>
    </location>
</feature>
<feature type="compositionally biased region" description="Basic and acidic residues" evidence="1">
    <location>
        <begin position="162"/>
        <end position="176"/>
    </location>
</feature>
<evidence type="ECO:0000256" key="1">
    <source>
        <dbReference type="SAM" id="MobiDB-lite"/>
    </source>
</evidence>
<dbReference type="EMBL" id="DF977448">
    <property type="protein sequence ID" value="GAP86114.1"/>
    <property type="molecule type" value="Genomic_DNA"/>
</dbReference>
<gene>
    <name evidence="2" type="ORF">SAMD00023353_0302470</name>
</gene>
<feature type="region of interest" description="Disordered" evidence="1">
    <location>
        <begin position="1"/>
        <end position="35"/>
    </location>
</feature>
<feature type="region of interest" description="Disordered" evidence="1">
    <location>
        <begin position="443"/>
        <end position="464"/>
    </location>
</feature>
<dbReference type="Proteomes" id="UP000054516">
    <property type="component" value="Unassembled WGS sequence"/>
</dbReference>
<feature type="region of interest" description="Disordered" evidence="1">
    <location>
        <begin position="501"/>
        <end position="531"/>
    </location>
</feature>
<feature type="region of interest" description="Disordered" evidence="1">
    <location>
        <begin position="77"/>
        <end position="107"/>
    </location>
</feature>
<dbReference type="AlphaFoldDB" id="A0A1W2TDP6"/>
<feature type="compositionally biased region" description="Low complexity" evidence="1">
    <location>
        <begin position="237"/>
        <end position="249"/>
    </location>
</feature>
<organism evidence="2">
    <name type="scientific">Rosellinia necatrix</name>
    <name type="common">White root-rot fungus</name>
    <dbReference type="NCBI Taxonomy" id="77044"/>
    <lineage>
        <taxon>Eukaryota</taxon>
        <taxon>Fungi</taxon>
        <taxon>Dikarya</taxon>
        <taxon>Ascomycota</taxon>
        <taxon>Pezizomycotina</taxon>
        <taxon>Sordariomycetes</taxon>
        <taxon>Xylariomycetidae</taxon>
        <taxon>Xylariales</taxon>
        <taxon>Xylariaceae</taxon>
        <taxon>Rosellinia</taxon>
    </lineage>
</organism>
<feature type="region of interest" description="Disordered" evidence="1">
    <location>
        <begin position="147"/>
        <end position="294"/>
    </location>
</feature>
<keyword evidence="3" id="KW-1185">Reference proteome</keyword>
<dbReference type="OrthoDB" id="4777762at2759"/>
<reference evidence="2" key="1">
    <citation type="submission" date="2016-03" db="EMBL/GenBank/DDBJ databases">
        <title>Draft genome sequence of Rosellinia necatrix.</title>
        <authorList>
            <person name="Kanematsu S."/>
        </authorList>
    </citation>
    <scope>NUCLEOTIDE SEQUENCE [LARGE SCALE GENOMIC DNA]</scope>
    <source>
        <strain evidence="2">W97</strain>
    </source>
</reference>
<sequence>MPGNEQDVHPTYQASNSISRSSSVIPLGAESPTRASQRIFCHSEKEELVYRDSSVLTSTHFSSIAGDTRLGGRFINSQIKNSDSNSPSHHNPRALSDEGVDDRRSTGPVLLNLDHRAMLKPSSPPRTHHDAPLTRARARAQALTIHNQTRKSDLSNPSHGCDSQKPKASSNEHKATEPLSCQLPPINSVGQTTRFPGVDGPVDRHSSTGGEGSVSSALKHEFFKSKSDDDEYELPETENNNSESELSDSQEIRVASKKRTNKNPLKTTCSSSPGDKHKGKTRVAPTTTKKIGHQATERATIAIRKPHADLNQIMHSLGLQGTSQGRFSAVHKSVKVTAGIGDQGALGRISDSHDAVKELQGLVSPPKSKSRASNIRRPKRPFYQDNLGEQQARSELVTPTHTNDNAYNPSTLRQQEYDSFSPIKQKQRGAREIQSIAQKQRNTLEMPQSKARQQTSTHVKGKCHTTSLTEHNPIIDTSSNVHSSLIMLSPDQHRKFTRLEHGETASCHSPSSKREAETSNKRHNGPEISNRNVKKIKYASIIGASTIDIDVPTQDHLLPPSAGLEHFSRIPETRNDATQTETSDFQPFPPNHCYQKGPGKDEMGKEIVPRNWWLESPRVRGTYEALRAKPVTTRFTKKCKRSVKSEHLLPKKVPTDSLTTEEPLHATSRAWAQQIAERSRQKNLSPIPLATEEPGAHGQITIKVRKCGKNLVSKREIALGGRRNAVVDSIQEVTAVSYTGTLIFTY</sequence>